<dbReference type="InterPro" id="IPR002625">
    <property type="entry name" value="Smr_dom"/>
</dbReference>
<reference evidence="3 4" key="1">
    <citation type="journal article" date="2008" name="Nature">
        <title>The genome of the model beetle and pest Tribolium castaneum.</title>
        <authorList>
            <consortium name="Tribolium Genome Sequencing Consortium"/>
            <person name="Richards S."/>
            <person name="Gibbs R.A."/>
            <person name="Weinstock G.M."/>
            <person name="Brown S.J."/>
            <person name="Denell R."/>
            <person name="Beeman R.W."/>
            <person name="Gibbs R."/>
            <person name="Beeman R.W."/>
            <person name="Brown S.J."/>
            <person name="Bucher G."/>
            <person name="Friedrich M."/>
            <person name="Grimmelikhuijzen C.J."/>
            <person name="Klingler M."/>
            <person name="Lorenzen M."/>
            <person name="Richards S."/>
            <person name="Roth S."/>
            <person name="Schroder R."/>
            <person name="Tautz D."/>
            <person name="Zdobnov E.M."/>
            <person name="Muzny D."/>
            <person name="Gibbs R.A."/>
            <person name="Weinstock G.M."/>
            <person name="Attaway T."/>
            <person name="Bell S."/>
            <person name="Buhay C.J."/>
            <person name="Chandrabose M.N."/>
            <person name="Chavez D."/>
            <person name="Clerk-Blankenburg K.P."/>
            <person name="Cree A."/>
            <person name="Dao M."/>
            <person name="Davis C."/>
            <person name="Chacko J."/>
            <person name="Dinh H."/>
            <person name="Dugan-Rocha S."/>
            <person name="Fowler G."/>
            <person name="Garner T.T."/>
            <person name="Garnes J."/>
            <person name="Gnirke A."/>
            <person name="Hawes A."/>
            <person name="Hernandez J."/>
            <person name="Hines S."/>
            <person name="Holder M."/>
            <person name="Hume J."/>
            <person name="Jhangiani S.N."/>
            <person name="Joshi V."/>
            <person name="Khan Z.M."/>
            <person name="Jackson L."/>
            <person name="Kovar C."/>
            <person name="Kowis A."/>
            <person name="Lee S."/>
            <person name="Lewis L.R."/>
            <person name="Margolis J."/>
            <person name="Morgan M."/>
            <person name="Nazareth L.V."/>
            <person name="Nguyen N."/>
            <person name="Okwuonu G."/>
            <person name="Parker D."/>
            <person name="Richards S."/>
            <person name="Ruiz S.J."/>
            <person name="Santibanez J."/>
            <person name="Savard J."/>
            <person name="Scherer S.E."/>
            <person name="Schneider B."/>
            <person name="Sodergren E."/>
            <person name="Tautz D."/>
            <person name="Vattahil S."/>
            <person name="Villasana D."/>
            <person name="White C.S."/>
            <person name="Wright R."/>
            <person name="Park Y."/>
            <person name="Beeman R.W."/>
            <person name="Lord J."/>
            <person name="Oppert B."/>
            <person name="Lorenzen M."/>
            <person name="Brown S."/>
            <person name="Wang L."/>
            <person name="Savard J."/>
            <person name="Tautz D."/>
            <person name="Richards S."/>
            <person name="Weinstock G."/>
            <person name="Gibbs R.A."/>
            <person name="Liu Y."/>
            <person name="Worley K."/>
            <person name="Weinstock G."/>
            <person name="Elsik C.G."/>
            <person name="Reese J.T."/>
            <person name="Elhaik E."/>
            <person name="Landan G."/>
            <person name="Graur D."/>
            <person name="Arensburger P."/>
            <person name="Atkinson P."/>
            <person name="Beeman R.W."/>
            <person name="Beidler J."/>
            <person name="Brown S.J."/>
            <person name="Demuth J.P."/>
            <person name="Drury D.W."/>
            <person name="Du Y.Z."/>
            <person name="Fujiwara H."/>
            <person name="Lorenzen M."/>
            <person name="Maselli V."/>
            <person name="Osanai M."/>
            <person name="Park Y."/>
            <person name="Robertson H.M."/>
            <person name="Tu Z."/>
            <person name="Wang J.J."/>
            <person name="Wang S."/>
            <person name="Richards S."/>
            <person name="Song H."/>
            <person name="Zhang L."/>
            <person name="Sodergren E."/>
            <person name="Werner D."/>
            <person name="Stanke M."/>
            <person name="Morgenstern B."/>
            <person name="Solovyev V."/>
            <person name="Kosarev P."/>
            <person name="Brown G."/>
            <person name="Chen H.C."/>
            <person name="Ermolaeva O."/>
            <person name="Hlavina W."/>
            <person name="Kapustin Y."/>
            <person name="Kiryutin B."/>
            <person name="Kitts P."/>
            <person name="Maglott D."/>
            <person name="Pruitt K."/>
            <person name="Sapojnikov V."/>
            <person name="Souvorov A."/>
            <person name="Mackey A.J."/>
            <person name="Waterhouse R.M."/>
            <person name="Wyder S."/>
            <person name="Zdobnov E.M."/>
            <person name="Zdobnov E.M."/>
            <person name="Wyder S."/>
            <person name="Kriventseva E.V."/>
            <person name="Kadowaki T."/>
            <person name="Bork P."/>
            <person name="Aranda M."/>
            <person name="Bao R."/>
            <person name="Beermann A."/>
            <person name="Berns N."/>
            <person name="Bolognesi R."/>
            <person name="Bonneton F."/>
            <person name="Bopp D."/>
            <person name="Brown S.J."/>
            <person name="Bucher G."/>
            <person name="Butts T."/>
            <person name="Chaumot A."/>
            <person name="Denell R.E."/>
            <person name="Ferrier D.E."/>
            <person name="Friedrich M."/>
            <person name="Gordon C.M."/>
            <person name="Jindra M."/>
            <person name="Klingler M."/>
            <person name="Lan Q."/>
            <person name="Lattorff H.M."/>
            <person name="Laudet V."/>
            <person name="von Levetsow C."/>
            <person name="Liu Z."/>
            <person name="Lutz R."/>
            <person name="Lynch J.A."/>
            <person name="da Fonseca R.N."/>
            <person name="Posnien N."/>
            <person name="Reuter R."/>
            <person name="Roth S."/>
            <person name="Savard J."/>
            <person name="Schinko J.B."/>
            <person name="Schmitt C."/>
            <person name="Schoppmeier M."/>
            <person name="Schroder R."/>
            <person name="Shippy T.D."/>
            <person name="Simonnet F."/>
            <person name="Marques-Souza H."/>
            <person name="Tautz D."/>
            <person name="Tomoyasu Y."/>
            <person name="Trauner J."/>
            <person name="Van der Zee M."/>
            <person name="Vervoort M."/>
            <person name="Wittkopp N."/>
            <person name="Wimmer E.A."/>
            <person name="Yang X."/>
            <person name="Jones A.K."/>
            <person name="Sattelle D.B."/>
            <person name="Ebert P.R."/>
            <person name="Nelson D."/>
            <person name="Scott J.G."/>
            <person name="Beeman R.W."/>
            <person name="Muthukrishnan S."/>
            <person name="Kramer K.J."/>
            <person name="Arakane Y."/>
            <person name="Beeman R.W."/>
            <person name="Zhu Q."/>
            <person name="Hogenkamp D."/>
            <person name="Dixit R."/>
            <person name="Oppert B."/>
            <person name="Jiang H."/>
            <person name="Zou Z."/>
            <person name="Marshall J."/>
            <person name="Elpidina E."/>
            <person name="Vinokurov K."/>
            <person name="Oppert C."/>
            <person name="Zou Z."/>
            <person name="Evans J."/>
            <person name="Lu Z."/>
            <person name="Zhao P."/>
            <person name="Sumathipala N."/>
            <person name="Altincicek B."/>
            <person name="Vilcinskas A."/>
            <person name="Williams M."/>
            <person name="Hultmark D."/>
            <person name="Hetru C."/>
            <person name="Jiang H."/>
            <person name="Grimmelikhuijzen C.J."/>
            <person name="Hauser F."/>
            <person name="Cazzamali G."/>
            <person name="Williamson M."/>
            <person name="Park Y."/>
            <person name="Li B."/>
            <person name="Tanaka Y."/>
            <person name="Predel R."/>
            <person name="Neupert S."/>
            <person name="Schachtner J."/>
            <person name="Verleyen P."/>
            <person name="Raible F."/>
            <person name="Bork P."/>
            <person name="Friedrich M."/>
            <person name="Walden K.K."/>
            <person name="Robertson H.M."/>
            <person name="Angeli S."/>
            <person name="Foret S."/>
            <person name="Bucher G."/>
            <person name="Schuetz S."/>
            <person name="Maleszka R."/>
            <person name="Wimmer E.A."/>
            <person name="Beeman R.W."/>
            <person name="Lorenzen M."/>
            <person name="Tomoyasu Y."/>
            <person name="Miller S.C."/>
            <person name="Grossmann D."/>
            <person name="Bucher G."/>
        </authorList>
    </citation>
    <scope>NUCLEOTIDE SEQUENCE [LARGE SCALE GENOMIC DNA]</scope>
    <source>
        <strain evidence="3 4">Georgia GA2</strain>
    </source>
</reference>
<dbReference type="InParanoid" id="A0A139WHM1"/>
<sequence length="272" mass="31277">MDESNAIFQLSTRFPNKSRDYLLRKYYQCDCSLNATIDAITNDDSEEVSLCDRFLDSLFTCFGNLFCCWDGPSYTDVQERSNERQTPRGVITTSSVLQELPQVHQATTNAAFYREQAQQHLEKKRELNRRAHQYKQEGKHRLAHDCFEEAKIQTKLHDEANSRAAAAFLEENYRKYPSNDTIDLHYLYVKEAIRALDIFLDDQISHLRDDSLNSKGLSVITGRGKHSENGVPKIKPAVIERLQARRLKFSEVNAGCLKVYICKTSPLTNDLS</sequence>
<dbReference type="GO" id="GO:0004519">
    <property type="term" value="F:endonuclease activity"/>
    <property type="evidence" value="ECO:0000318"/>
    <property type="project" value="GO_Central"/>
</dbReference>
<name>A0A139WHM1_TRICA</name>
<dbReference type="Pfam" id="PF08590">
    <property type="entry name" value="DUF1771"/>
    <property type="match status" value="1"/>
</dbReference>
<evidence type="ECO:0000256" key="1">
    <source>
        <dbReference type="SAM" id="Coils"/>
    </source>
</evidence>
<protein>
    <submittedName>
        <fullName evidence="3">NEDD4-binding protein 2-like Protein</fullName>
    </submittedName>
</protein>
<dbReference type="SMART" id="SM00463">
    <property type="entry name" value="SMR"/>
    <property type="match status" value="1"/>
</dbReference>
<dbReference type="eggNOG" id="KOG2401">
    <property type="taxonomic scope" value="Eukaryota"/>
</dbReference>
<proteinExistence type="predicted"/>
<dbReference type="PROSITE" id="PS50828">
    <property type="entry name" value="SMR"/>
    <property type="match status" value="1"/>
</dbReference>
<reference evidence="3 4" key="2">
    <citation type="journal article" date="2010" name="Nucleic Acids Res.">
        <title>BeetleBase in 2010: revisions to provide comprehensive genomic information for Tribolium castaneum.</title>
        <authorList>
            <person name="Kim H.S."/>
            <person name="Murphy T."/>
            <person name="Xia J."/>
            <person name="Caragea D."/>
            <person name="Park Y."/>
            <person name="Beeman R.W."/>
            <person name="Lorenzen M.D."/>
            <person name="Butcher S."/>
            <person name="Manak J.R."/>
            <person name="Brown S.J."/>
        </authorList>
    </citation>
    <scope>GENOME REANNOTATION</scope>
    <source>
        <strain evidence="3 4">Georgia GA2</strain>
    </source>
</reference>
<keyword evidence="1" id="KW-0175">Coiled coil</keyword>
<feature type="coiled-coil region" evidence="1">
    <location>
        <begin position="110"/>
        <end position="137"/>
    </location>
</feature>
<dbReference type="AlphaFoldDB" id="A0A139WHM1"/>
<evidence type="ECO:0000313" key="3">
    <source>
        <dbReference type="EMBL" id="KYB27384.1"/>
    </source>
</evidence>
<dbReference type="OrthoDB" id="6726915at2759"/>
<feature type="domain" description="Smr" evidence="2">
    <location>
        <begin position="182"/>
        <end position="262"/>
    </location>
</feature>
<evidence type="ECO:0000259" key="2">
    <source>
        <dbReference type="PROSITE" id="PS50828"/>
    </source>
</evidence>
<dbReference type="Gene3D" id="3.30.1370.110">
    <property type="match status" value="1"/>
</dbReference>
<accession>A0A139WHM1</accession>
<dbReference type="Pfam" id="PF01713">
    <property type="entry name" value="Smr"/>
    <property type="match status" value="1"/>
</dbReference>
<dbReference type="PANTHER" id="PTHR46535:SF1">
    <property type="entry name" value="NEDD4-BINDING PROTEIN 2"/>
    <property type="match status" value="1"/>
</dbReference>
<dbReference type="InterPro" id="IPR013899">
    <property type="entry name" value="DUF1771"/>
</dbReference>
<keyword evidence="4" id="KW-1185">Reference proteome</keyword>
<dbReference type="InterPro" id="IPR036063">
    <property type="entry name" value="Smr_dom_sf"/>
</dbReference>
<dbReference type="InterPro" id="IPR052772">
    <property type="entry name" value="Endo/PolyKinase_Domain-Protein"/>
</dbReference>
<evidence type="ECO:0000313" key="4">
    <source>
        <dbReference type="Proteomes" id="UP000007266"/>
    </source>
</evidence>
<gene>
    <name evidence="3" type="primary">AUGUSTUS-3.0.2_33223</name>
    <name evidence="3" type="ORF">TcasGA2_TC033223</name>
</gene>
<dbReference type="Proteomes" id="UP000007266">
    <property type="component" value="Linkage group 5"/>
</dbReference>
<dbReference type="SUPFAM" id="SSF160443">
    <property type="entry name" value="SMR domain-like"/>
    <property type="match status" value="1"/>
</dbReference>
<dbReference type="PANTHER" id="PTHR46535">
    <property type="entry name" value="NEDD4-BINDING PROTEIN 2"/>
    <property type="match status" value="1"/>
</dbReference>
<organism evidence="3 4">
    <name type="scientific">Tribolium castaneum</name>
    <name type="common">Red flour beetle</name>
    <dbReference type="NCBI Taxonomy" id="7070"/>
    <lineage>
        <taxon>Eukaryota</taxon>
        <taxon>Metazoa</taxon>
        <taxon>Ecdysozoa</taxon>
        <taxon>Arthropoda</taxon>
        <taxon>Hexapoda</taxon>
        <taxon>Insecta</taxon>
        <taxon>Pterygota</taxon>
        <taxon>Neoptera</taxon>
        <taxon>Endopterygota</taxon>
        <taxon>Coleoptera</taxon>
        <taxon>Polyphaga</taxon>
        <taxon>Cucujiformia</taxon>
        <taxon>Tenebrionidae</taxon>
        <taxon>Tenebrionidae incertae sedis</taxon>
        <taxon>Tribolium</taxon>
    </lineage>
</organism>
<dbReference type="EMBL" id="KQ971343">
    <property type="protein sequence ID" value="KYB27384.1"/>
    <property type="molecule type" value="Genomic_DNA"/>
</dbReference>
<dbReference type="KEGG" id="tca:103313265"/>
<dbReference type="STRING" id="7070.A0A139WHM1"/>